<organism evidence="9">
    <name type="scientific">Chromera velia CCMP2878</name>
    <dbReference type="NCBI Taxonomy" id="1169474"/>
    <lineage>
        <taxon>Eukaryota</taxon>
        <taxon>Sar</taxon>
        <taxon>Alveolata</taxon>
        <taxon>Colpodellida</taxon>
        <taxon>Chromeraceae</taxon>
        <taxon>Chromera</taxon>
    </lineage>
</organism>
<name>A0A0G4FYW6_9ALVE</name>
<feature type="chain" id="PRO_5005189285" description="carbonic anhydrase" evidence="7">
    <location>
        <begin position="17"/>
        <end position="361"/>
    </location>
</feature>
<evidence type="ECO:0000256" key="3">
    <source>
        <dbReference type="ARBA" id="ARBA00022723"/>
    </source>
</evidence>
<dbReference type="GO" id="GO:0004089">
    <property type="term" value="F:carbonate dehydratase activity"/>
    <property type="evidence" value="ECO:0007669"/>
    <property type="project" value="UniProtKB-EC"/>
</dbReference>
<comment type="catalytic activity">
    <reaction evidence="6">
        <text>hydrogencarbonate + H(+) = CO2 + H2O</text>
        <dbReference type="Rhea" id="RHEA:10748"/>
        <dbReference type="ChEBI" id="CHEBI:15377"/>
        <dbReference type="ChEBI" id="CHEBI:15378"/>
        <dbReference type="ChEBI" id="CHEBI:16526"/>
        <dbReference type="ChEBI" id="CHEBI:17544"/>
        <dbReference type="EC" id="4.2.1.1"/>
    </reaction>
</comment>
<dbReference type="GO" id="GO:0008270">
    <property type="term" value="F:zinc ion binding"/>
    <property type="evidence" value="ECO:0007669"/>
    <property type="project" value="InterPro"/>
</dbReference>
<protein>
    <recommendedName>
        <fullName evidence="2">carbonic anhydrase</fullName>
        <ecNumber evidence="2">4.2.1.1</ecNumber>
    </recommendedName>
</protein>
<evidence type="ECO:0000256" key="4">
    <source>
        <dbReference type="ARBA" id="ARBA00022833"/>
    </source>
</evidence>
<evidence type="ECO:0000256" key="1">
    <source>
        <dbReference type="ARBA" id="ARBA00010718"/>
    </source>
</evidence>
<evidence type="ECO:0000256" key="6">
    <source>
        <dbReference type="ARBA" id="ARBA00048348"/>
    </source>
</evidence>
<dbReference type="EMBL" id="CDMZ01000751">
    <property type="protein sequence ID" value="CEM20796.1"/>
    <property type="molecule type" value="Genomic_DNA"/>
</dbReference>
<evidence type="ECO:0000256" key="2">
    <source>
        <dbReference type="ARBA" id="ARBA00012925"/>
    </source>
</evidence>
<dbReference type="InterPro" id="IPR001148">
    <property type="entry name" value="CA_dom"/>
</dbReference>
<dbReference type="PANTHER" id="PTHR18952:SF265">
    <property type="entry name" value="CARBONIC ANHYDRASE"/>
    <property type="match status" value="1"/>
</dbReference>
<dbReference type="SMART" id="SM01057">
    <property type="entry name" value="Carb_anhydrase"/>
    <property type="match status" value="1"/>
</dbReference>
<dbReference type="InterPro" id="IPR023561">
    <property type="entry name" value="Carbonic_anhydrase_a-class"/>
</dbReference>
<dbReference type="PhylomeDB" id="A0A0G4FYW6"/>
<dbReference type="SUPFAM" id="SSF51069">
    <property type="entry name" value="Carbonic anhydrase"/>
    <property type="match status" value="1"/>
</dbReference>
<keyword evidence="3" id="KW-0479">Metal-binding</keyword>
<dbReference type="Gene3D" id="3.10.200.10">
    <property type="entry name" value="Alpha carbonic anhydrase"/>
    <property type="match status" value="1"/>
</dbReference>
<dbReference type="VEuPathDB" id="CryptoDB:Cvel_19467"/>
<dbReference type="EC" id="4.2.1.1" evidence="2"/>
<dbReference type="CDD" id="cd03124">
    <property type="entry name" value="alpha_CA_prokaryotic_like"/>
    <property type="match status" value="1"/>
</dbReference>
<reference evidence="9" key="1">
    <citation type="submission" date="2014-11" db="EMBL/GenBank/DDBJ databases">
        <authorList>
            <person name="Otto D Thomas"/>
            <person name="Naeem Raeece"/>
        </authorList>
    </citation>
    <scope>NUCLEOTIDE SEQUENCE</scope>
</reference>
<accession>A0A0G4FYW6</accession>
<keyword evidence="4" id="KW-0862">Zinc</keyword>
<dbReference type="InterPro" id="IPR036398">
    <property type="entry name" value="CA_dom_sf"/>
</dbReference>
<dbReference type="AlphaFoldDB" id="A0A0G4FYW6"/>
<feature type="signal peptide" evidence="7">
    <location>
        <begin position="1"/>
        <end position="16"/>
    </location>
</feature>
<evidence type="ECO:0000256" key="7">
    <source>
        <dbReference type="SAM" id="SignalP"/>
    </source>
</evidence>
<dbReference type="PANTHER" id="PTHR18952">
    <property type="entry name" value="CARBONIC ANHYDRASE"/>
    <property type="match status" value="1"/>
</dbReference>
<dbReference type="PROSITE" id="PS51144">
    <property type="entry name" value="ALPHA_CA_2"/>
    <property type="match status" value="1"/>
</dbReference>
<sequence length="361" mass="39203">MKFIAALVVAVPGAVAVSGPFWQGLEGSNSATQNVGFTYREQGQDWATDGLDDCAGGSPPRQSPIDFFEDEITTTNDLPMSWDYKGLPMNVTGDTLGYFKLRNIEITVAERFGSQNFGELYYDGETFIAKEFHFHAGAEHTFTGYRYPLEAHVVHINKDVFQNGAAVLPCVTCKRSAAVTGFFFTEGKESEFLKRLLVNGVPADGQVTPAEGIQIPVDKNFPDPNLLFENKMTWYNYEGSLTGPPCSEIVEWFVFPEPRTATREQMAMIAGPMTRPDGSPGGDHPPFPSAGNFRVTVNHLNTDAINKNVKTITGTGSGAAGKGKDVFGLPGLDFGKFDLGGLPEFKGFDLESLGKLKLGGE</sequence>
<evidence type="ECO:0000259" key="8">
    <source>
        <dbReference type="PROSITE" id="PS51144"/>
    </source>
</evidence>
<feature type="domain" description="Alpha-carbonic anhydrase" evidence="8">
    <location>
        <begin position="35"/>
        <end position="309"/>
    </location>
</feature>
<proteinExistence type="inferred from homology"/>
<evidence type="ECO:0000313" key="9">
    <source>
        <dbReference type="EMBL" id="CEM20796.1"/>
    </source>
</evidence>
<comment type="similarity">
    <text evidence="1">Belongs to the alpha-carbonic anhydrase family.</text>
</comment>
<keyword evidence="5" id="KW-0456">Lyase</keyword>
<gene>
    <name evidence="9" type="ORF">Cvel_19467</name>
</gene>
<evidence type="ECO:0000256" key="5">
    <source>
        <dbReference type="ARBA" id="ARBA00023239"/>
    </source>
</evidence>
<dbReference type="Pfam" id="PF00194">
    <property type="entry name" value="Carb_anhydrase"/>
    <property type="match status" value="1"/>
</dbReference>
<keyword evidence="7" id="KW-0732">Signal</keyword>
<dbReference type="InterPro" id="IPR041891">
    <property type="entry name" value="Alpha_CA_prokaryot-like"/>
</dbReference>